<gene>
    <name evidence="1" type="ORF">NP493_706g00036</name>
</gene>
<protein>
    <submittedName>
        <fullName evidence="1">Uncharacterized protein</fullName>
    </submittedName>
</protein>
<organism evidence="1 2">
    <name type="scientific">Ridgeia piscesae</name>
    <name type="common">Tubeworm</name>
    <dbReference type="NCBI Taxonomy" id="27915"/>
    <lineage>
        <taxon>Eukaryota</taxon>
        <taxon>Metazoa</taxon>
        <taxon>Spiralia</taxon>
        <taxon>Lophotrochozoa</taxon>
        <taxon>Annelida</taxon>
        <taxon>Polychaeta</taxon>
        <taxon>Sedentaria</taxon>
        <taxon>Canalipalpata</taxon>
        <taxon>Sabellida</taxon>
        <taxon>Siboglinidae</taxon>
        <taxon>Ridgeia</taxon>
    </lineage>
</organism>
<sequence length="85" mass="9528">MSSAIATTPVRPSNVWSTFFWNTSCAETSPNGRRRKQYRPYGVLNVVSSFDSSSNFTFQYPDRSSSIENILAPCKCSRMSSKTCV</sequence>
<evidence type="ECO:0000313" key="2">
    <source>
        <dbReference type="Proteomes" id="UP001209878"/>
    </source>
</evidence>
<dbReference type="Proteomes" id="UP001209878">
    <property type="component" value="Unassembled WGS sequence"/>
</dbReference>
<accession>A0AAD9KQT9</accession>
<dbReference type="AlphaFoldDB" id="A0AAD9KQT9"/>
<reference evidence="1" key="1">
    <citation type="journal article" date="2023" name="Mol. Biol. Evol.">
        <title>Third-Generation Sequencing Reveals the Adaptive Role of the Epigenome in Three Deep-Sea Polychaetes.</title>
        <authorList>
            <person name="Perez M."/>
            <person name="Aroh O."/>
            <person name="Sun Y."/>
            <person name="Lan Y."/>
            <person name="Juniper S.K."/>
            <person name="Young C.R."/>
            <person name="Angers B."/>
            <person name="Qian P.Y."/>
        </authorList>
    </citation>
    <scope>NUCLEOTIDE SEQUENCE</scope>
    <source>
        <strain evidence="1">R07B-5</strain>
    </source>
</reference>
<comment type="caution">
    <text evidence="1">The sequence shown here is derived from an EMBL/GenBank/DDBJ whole genome shotgun (WGS) entry which is preliminary data.</text>
</comment>
<evidence type="ECO:0000313" key="1">
    <source>
        <dbReference type="EMBL" id="KAK2175797.1"/>
    </source>
</evidence>
<proteinExistence type="predicted"/>
<keyword evidence="2" id="KW-1185">Reference proteome</keyword>
<dbReference type="EMBL" id="JAODUO010000706">
    <property type="protein sequence ID" value="KAK2175797.1"/>
    <property type="molecule type" value="Genomic_DNA"/>
</dbReference>
<name>A0AAD9KQT9_RIDPI</name>